<evidence type="ECO:0000256" key="1">
    <source>
        <dbReference type="ARBA" id="ARBA00004141"/>
    </source>
</evidence>
<reference evidence="7 8" key="1">
    <citation type="journal article" date="2012" name="BMC Genomics">
        <title>Genome analysis of a simultaneously predatory and prey-independent, novel Bdellovibrio bacteriovorus from the River Tiber, supports in silico predictions of both ancient and recent lateral gene transfer from diverse bacteria.</title>
        <authorList>
            <person name="Hobley L."/>
            <person name="Lerner T.R."/>
            <person name="Williams L.E."/>
            <person name="Lambert C."/>
            <person name="Till R."/>
            <person name="Milner D.S."/>
            <person name="Basford S.M."/>
            <person name="Capeness M.J."/>
            <person name="Fenton A.K."/>
            <person name="Atterbury R.J."/>
            <person name="Harris M.A."/>
            <person name="Sockett R.E."/>
        </authorList>
    </citation>
    <scope>NUCLEOTIDE SEQUENCE [LARGE SCALE GENOMIC DNA]</scope>
    <source>
        <strain evidence="7 8">Tiberius</strain>
    </source>
</reference>
<feature type="transmembrane region" description="Helical" evidence="6">
    <location>
        <begin position="238"/>
        <end position="268"/>
    </location>
</feature>
<evidence type="ECO:0000256" key="3">
    <source>
        <dbReference type="ARBA" id="ARBA00022692"/>
    </source>
</evidence>
<feature type="transmembrane region" description="Helical" evidence="6">
    <location>
        <begin position="208"/>
        <end position="232"/>
    </location>
</feature>
<dbReference type="KEGG" id="bbat:Bdt_2115"/>
<evidence type="ECO:0000256" key="5">
    <source>
        <dbReference type="ARBA" id="ARBA00023136"/>
    </source>
</evidence>
<feature type="transmembrane region" description="Helical" evidence="6">
    <location>
        <begin position="275"/>
        <end position="297"/>
    </location>
</feature>
<feature type="transmembrane region" description="Helical" evidence="6">
    <location>
        <begin position="303"/>
        <end position="335"/>
    </location>
</feature>
<sequence length="349" mass="38023">MLNSFKDKPQAVHWVLFALLLTAFLFINIPFLMPLLLAGVFAMGLNDWIEKLSRKGRLGRKSWSIIFMLVGMGLFLIPLSLAIYRIVVYASQPKNIETDQILTQAHNLKNYALNLLQKLSDFTGTDLAGPAKEVMENVLHKIGSSALEYSTQFLGQLPAILLLIFVFLISMTVMLIKAPGIKKFTLKYSPLREETTEKLILITKKSCWITLFSTLVIGLIQASLIGAGSLIFGEGDFWLVLTITFFVSFIPVIGAAPVGYLLCVLAFIGDRTGAAVGLFIVATIAGSIDNIIKPFIIGGEQDISAVIGFTCVVGAIIMMGLPGLLIGPVIMNLFVGISPLLLKENGNVK</sequence>
<protein>
    <recommendedName>
        <fullName evidence="9">AI-2E family transporter</fullName>
    </recommendedName>
</protein>
<keyword evidence="3 6" id="KW-0812">Transmembrane</keyword>
<keyword evidence="4 6" id="KW-1133">Transmembrane helix</keyword>
<dbReference type="STRING" id="1069642.Bdt_2115"/>
<dbReference type="RefSeq" id="WP_015091241.1">
    <property type="nucleotide sequence ID" value="NC_019567.1"/>
</dbReference>
<dbReference type="PATRIC" id="fig|1069642.3.peg.2090"/>
<dbReference type="EMBL" id="CP002930">
    <property type="protein sequence ID" value="AFY01800.1"/>
    <property type="molecule type" value="Genomic_DNA"/>
</dbReference>
<dbReference type="InterPro" id="IPR002549">
    <property type="entry name" value="AI-2E-like"/>
</dbReference>
<evidence type="ECO:0000256" key="6">
    <source>
        <dbReference type="SAM" id="Phobius"/>
    </source>
</evidence>
<proteinExistence type="inferred from homology"/>
<feature type="transmembrane region" description="Helical" evidence="6">
    <location>
        <begin position="12"/>
        <end position="45"/>
    </location>
</feature>
<feature type="transmembrane region" description="Helical" evidence="6">
    <location>
        <begin position="153"/>
        <end position="176"/>
    </location>
</feature>
<dbReference type="AlphaFoldDB" id="K7YYM2"/>
<feature type="transmembrane region" description="Helical" evidence="6">
    <location>
        <begin position="65"/>
        <end position="87"/>
    </location>
</feature>
<organism evidence="7 8">
    <name type="scientific">Bdellovibrio bacteriovorus str. Tiberius</name>
    <dbReference type="NCBI Taxonomy" id="1069642"/>
    <lineage>
        <taxon>Bacteria</taxon>
        <taxon>Pseudomonadati</taxon>
        <taxon>Bdellovibrionota</taxon>
        <taxon>Bdellovibrionia</taxon>
        <taxon>Bdellovibrionales</taxon>
        <taxon>Pseudobdellovibrionaceae</taxon>
        <taxon>Bdellovibrio</taxon>
    </lineage>
</organism>
<evidence type="ECO:0000313" key="8">
    <source>
        <dbReference type="Proteomes" id="UP000010074"/>
    </source>
</evidence>
<evidence type="ECO:0000256" key="4">
    <source>
        <dbReference type="ARBA" id="ARBA00022989"/>
    </source>
</evidence>
<dbReference type="HOGENOM" id="CLU_793790_0_0_7"/>
<name>K7YYM2_BDEBC</name>
<dbReference type="Pfam" id="PF01594">
    <property type="entry name" value="AI-2E_transport"/>
    <property type="match status" value="1"/>
</dbReference>
<dbReference type="GO" id="GO:0016020">
    <property type="term" value="C:membrane"/>
    <property type="evidence" value="ECO:0007669"/>
    <property type="project" value="UniProtKB-SubCell"/>
</dbReference>
<comment type="similarity">
    <text evidence="2">Belongs to the autoinducer-2 exporter (AI-2E) (TC 2.A.86) family.</text>
</comment>
<keyword evidence="5 6" id="KW-0472">Membrane</keyword>
<accession>K7YYM2</accession>
<evidence type="ECO:0000313" key="7">
    <source>
        <dbReference type="EMBL" id="AFY01800.1"/>
    </source>
</evidence>
<evidence type="ECO:0000256" key="2">
    <source>
        <dbReference type="ARBA" id="ARBA00009773"/>
    </source>
</evidence>
<gene>
    <name evidence="7" type="ORF">Bdt_2115</name>
</gene>
<dbReference type="Proteomes" id="UP000010074">
    <property type="component" value="Chromosome"/>
</dbReference>
<dbReference type="OrthoDB" id="5293234at2"/>
<evidence type="ECO:0008006" key="9">
    <source>
        <dbReference type="Google" id="ProtNLM"/>
    </source>
</evidence>
<comment type="subcellular location">
    <subcellularLocation>
        <location evidence="1">Membrane</location>
        <topology evidence="1">Multi-pass membrane protein</topology>
    </subcellularLocation>
</comment>